<gene>
    <name evidence="2" type="ORF">BDN70DRAFT_911179</name>
</gene>
<feature type="region of interest" description="Disordered" evidence="1">
    <location>
        <begin position="1"/>
        <end position="36"/>
    </location>
</feature>
<proteinExistence type="predicted"/>
<evidence type="ECO:0000313" key="2">
    <source>
        <dbReference type="EMBL" id="KAF9483588.1"/>
    </source>
</evidence>
<protein>
    <submittedName>
        <fullName evidence="2">Uncharacterized protein</fullName>
    </submittedName>
</protein>
<sequence length="203" mass="22160">MMPGNPTHFHHSEYADPIMRVPSPTSSVGTTYPPDATSYSDSEFQLSDAAFAKKCEDAVALNFPRQEEIQADRDPLLSLLVMVSLREEVAQLRENELFEQILLRGSKAALDVQPTTNDIDLLMKSMMGPGLKLTSGPHMGKSEPPPDPSNPAATSAPSIADGPWNNWGQPSEAERRYSLLSTEHMHSGTTVGKRSRNGTARKA</sequence>
<name>A0A9P5Z8U1_9AGAR</name>
<feature type="compositionally biased region" description="Basic residues" evidence="1">
    <location>
        <begin position="193"/>
        <end position="203"/>
    </location>
</feature>
<feature type="region of interest" description="Disordered" evidence="1">
    <location>
        <begin position="130"/>
        <end position="203"/>
    </location>
</feature>
<dbReference type="AlphaFoldDB" id="A0A9P5Z8U1"/>
<comment type="caution">
    <text evidence="2">The sequence shown here is derived from an EMBL/GenBank/DDBJ whole genome shotgun (WGS) entry which is preliminary data.</text>
</comment>
<keyword evidence="3" id="KW-1185">Reference proteome</keyword>
<reference evidence="2" key="1">
    <citation type="submission" date="2020-11" db="EMBL/GenBank/DDBJ databases">
        <authorList>
            <consortium name="DOE Joint Genome Institute"/>
            <person name="Ahrendt S."/>
            <person name="Riley R."/>
            <person name="Andreopoulos W."/>
            <person name="Labutti K."/>
            <person name="Pangilinan J."/>
            <person name="Ruiz-Duenas F.J."/>
            <person name="Barrasa J.M."/>
            <person name="Sanchez-Garcia M."/>
            <person name="Camarero S."/>
            <person name="Miyauchi S."/>
            <person name="Serrano A."/>
            <person name="Linde D."/>
            <person name="Babiker R."/>
            <person name="Drula E."/>
            <person name="Ayuso-Fernandez I."/>
            <person name="Pacheco R."/>
            <person name="Padilla G."/>
            <person name="Ferreira P."/>
            <person name="Barriuso J."/>
            <person name="Kellner H."/>
            <person name="Castanera R."/>
            <person name="Alfaro M."/>
            <person name="Ramirez L."/>
            <person name="Pisabarro A.G."/>
            <person name="Kuo A."/>
            <person name="Tritt A."/>
            <person name="Lipzen A."/>
            <person name="He G."/>
            <person name="Yan M."/>
            <person name="Ng V."/>
            <person name="Cullen D."/>
            <person name="Martin F."/>
            <person name="Rosso M.-N."/>
            <person name="Henrissat B."/>
            <person name="Hibbett D."/>
            <person name="Martinez A.T."/>
            <person name="Grigoriev I.V."/>
        </authorList>
    </citation>
    <scope>NUCLEOTIDE SEQUENCE</scope>
    <source>
        <strain evidence="2">CIRM-BRFM 674</strain>
    </source>
</reference>
<accession>A0A9P5Z8U1</accession>
<evidence type="ECO:0000313" key="3">
    <source>
        <dbReference type="Proteomes" id="UP000807469"/>
    </source>
</evidence>
<dbReference type="EMBL" id="MU155152">
    <property type="protein sequence ID" value="KAF9483588.1"/>
    <property type="molecule type" value="Genomic_DNA"/>
</dbReference>
<dbReference type="OrthoDB" id="3227715at2759"/>
<evidence type="ECO:0000256" key="1">
    <source>
        <dbReference type="SAM" id="MobiDB-lite"/>
    </source>
</evidence>
<organism evidence="2 3">
    <name type="scientific">Pholiota conissans</name>
    <dbReference type="NCBI Taxonomy" id="109636"/>
    <lineage>
        <taxon>Eukaryota</taxon>
        <taxon>Fungi</taxon>
        <taxon>Dikarya</taxon>
        <taxon>Basidiomycota</taxon>
        <taxon>Agaricomycotina</taxon>
        <taxon>Agaricomycetes</taxon>
        <taxon>Agaricomycetidae</taxon>
        <taxon>Agaricales</taxon>
        <taxon>Agaricineae</taxon>
        <taxon>Strophariaceae</taxon>
        <taxon>Pholiota</taxon>
    </lineage>
</organism>
<dbReference type="Proteomes" id="UP000807469">
    <property type="component" value="Unassembled WGS sequence"/>
</dbReference>